<evidence type="ECO:0000256" key="11">
    <source>
        <dbReference type="SAM" id="Phobius"/>
    </source>
</evidence>
<keyword evidence="6 10" id="KW-0862">Zinc</keyword>
<organism evidence="13 14">
    <name type="scientific">Nocardioides plantarum</name>
    <dbReference type="NCBI Taxonomy" id="29299"/>
    <lineage>
        <taxon>Bacteria</taxon>
        <taxon>Bacillati</taxon>
        <taxon>Actinomycetota</taxon>
        <taxon>Actinomycetes</taxon>
        <taxon>Propionibacteriales</taxon>
        <taxon>Nocardioidaceae</taxon>
        <taxon>Nocardioides</taxon>
    </lineage>
</organism>
<dbReference type="Gene3D" id="3.30.2010.10">
    <property type="entry name" value="Metalloproteases ('zincins'), catalytic domain"/>
    <property type="match status" value="1"/>
</dbReference>
<proteinExistence type="inferred from homology"/>
<evidence type="ECO:0000313" key="14">
    <source>
        <dbReference type="Proteomes" id="UP001589750"/>
    </source>
</evidence>
<keyword evidence="8 10" id="KW-0482">Metalloprotease</keyword>
<dbReference type="GO" id="GO:0008237">
    <property type="term" value="F:metallopeptidase activity"/>
    <property type="evidence" value="ECO:0007669"/>
    <property type="project" value="UniProtKB-KW"/>
</dbReference>
<protein>
    <submittedName>
        <fullName evidence="13">M48 family metalloprotease</fullName>
        <ecNumber evidence="13">3.4.24.-</ecNumber>
    </submittedName>
</protein>
<accession>A0ABV5KDF7</accession>
<evidence type="ECO:0000259" key="12">
    <source>
        <dbReference type="Pfam" id="PF01435"/>
    </source>
</evidence>
<keyword evidence="7 11" id="KW-1133">Transmembrane helix</keyword>
<name>A0ABV5KDF7_9ACTN</name>
<evidence type="ECO:0000256" key="7">
    <source>
        <dbReference type="ARBA" id="ARBA00022989"/>
    </source>
</evidence>
<evidence type="ECO:0000256" key="1">
    <source>
        <dbReference type="ARBA" id="ARBA00022475"/>
    </source>
</evidence>
<keyword evidence="4" id="KW-0479">Metal-binding</keyword>
<dbReference type="PANTHER" id="PTHR43221:SF2">
    <property type="entry name" value="PROTEASE HTPX HOMOLOG"/>
    <property type="match status" value="1"/>
</dbReference>
<comment type="similarity">
    <text evidence="10">Belongs to the peptidase M48 family.</text>
</comment>
<feature type="transmembrane region" description="Helical" evidence="11">
    <location>
        <begin position="42"/>
        <end position="65"/>
    </location>
</feature>
<evidence type="ECO:0000256" key="10">
    <source>
        <dbReference type="RuleBase" id="RU003983"/>
    </source>
</evidence>
<feature type="domain" description="Peptidase M48" evidence="12">
    <location>
        <begin position="112"/>
        <end position="339"/>
    </location>
</feature>
<sequence length="379" mass="41462">MTDDQGWLARRRRRLMDGYADRSRAKAAAKAIDSSRPSVATVAVWGLAGLVHLTTVATLVLGAWLTLIAPSLVLRVPGLVIVLFGLFLVPWPRSVRKLGAHTRVDLPELFALLDRVAEHNGGPVPHLVGFDPDYNASTFALGRRRVLVLGAPLWVAAPPHARLALLGHELGHFAHRDVLSSSWTAPAHRALEQWRLVLRELGDDPFDGGTGLRIVTVVIRVLVLPFRALLAGYVYLLDLLAASSSRSREYLADLDAISTGGSDGALALLDTLLAGSAVEAAVGRAAIRRDDAWHEVRTTLARDDLTTRLRRRAHAVQEESRIDDSHPSHAQRIRLVEEREQVGPGVVVDTATWHRLDAELEPYLDSAGSVLVDAVRYQH</sequence>
<dbReference type="Pfam" id="PF01435">
    <property type="entry name" value="Peptidase_M48"/>
    <property type="match status" value="1"/>
</dbReference>
<dbReference type="Proteomes" id="UP001589750">
    <property type="component" value="Unassembled WGS sequence"/>
</dbReference>
<evidence type="ECO:0000256" key="2">
    <source>
        <dbReference type="ARBA" id="ARBA00022670"/>
    </source>
</evidence>
<keyword evidence="14" id="KW-1185">Reference proteome</keyword>
<keyword evidence="5 10" id="KW-0378">Hydrolase</keyword>
<dbReference type="InterPro" id="IPR001915">
    <property type="entry name" value="Peptidase_M48"/>
</dbReference>
<evidence type="ECO:0000256" key="6">
    <source>
        <dbReference type="ARBA" id="ARBA00022833"/>
    </source>
</evidence>
<dbReference type="CDD" id="cd07328">
    <property type="entry name" value="M48_Ste24p_like"/>
    <property type="match status" value="1"/>
</dbReference>
<dbReference type="EC" id="3.4.24.-" evidence="13"/>
<dbReference type="RefSeq" id="WP_140008231.1">
    <property type="nucleotide sequence ID" value="NZ_JBHMDG010000025.1"/>
</dbReference>
<gene>
    <name evidence="13" type="ORF">ACFFRI_17065</name>
</gene>
<feature type="transmembrane region" description="Helical" evidence="11">
    <location>
        <begin position="72"/>
        <end position="91"/>
    </location>
</feature>
<keyword evidence="2 10" id="KW-0645">Protease</keyword>
<keyword evidence="9 11" id="KW-0472">Membrane</keyword>
<evidence type="ECO:0000313" key="13">
    <source>
        <dbReference type="EMBL" id="MFB9314771.1"/>
    </source>
</evidence>
<reference evidence="13 14" key="1">
    <citation type="submission" date="2024-09" db="EMBL/GenBank/DDBJ databases">
        <authorList>
            <person name="Sun Q."/>
            <person name="Mori K."/>
        </authorList>
    </citation>
    <scope>NUCLEOTIDE SEQUENCE [LARGE SCALE GENOMIC DNA]</scope>
    <source>
        <strain evidence="13 14">JCM 9626</strain>
    </source>
</reference>
<evidence type="ECO:0000256" key="8">
    <source>
        <dbReference type="ARBA" id="ARBA00023049"/>
    </source>
</evidence>
<evidence type="ECO:0000256" key="5">
    <source>
        <dbReference type="ARBA" id="ARBA00022801"/>
    </source>
</evidence>
<dbReference type="EMBL" id="JBHMDG010000025">
    <property type="protein sequence ID" value="MFB9314771.1"/>
    <property type="molecule type" value="Genomic_DNA"/>
</dbReference>
<comment type="cofactor">
    <cofactor evidence="10">
        <name>Zn(2+)</name>
        <dbReference type="ChEBI" id="CHEBI:29105"/>
    </cofactor>
    <text evidence="10">Binds 1 zinc ion per subunit.</text>
</comment>
<dbReference type="PANTHER" id="PTHR43221">
    <property type="entry name" value="PROTEASE HTPX"/>
    <property type="match status" value="1"/>
</dbReference>
<evidence type="ECO:0000256" key="3">
    <source>
        <dbReference type="ARBA" id="ARBA00022692"/>
    </source>
</evidence>
<evidence type="ECO:0000256" key="4">
    <source>
        <dbReference type="ARBA" id="ARBA00022723"/>
    </source>
</evidence>
<keyword evidence="1" id="KW-1003">Cell membrane</keyword>
<comment type="caution">
    <text evidence="13">The sequence shown here is derived from an EMBL/GenBank/DDBJ whole genome shotgun (WGS) entry which is preliminary data.</text>
</comment>
<evidence type="ECO:0000256" key="9">
    <source>
        <dbReference type="ARBA" id="ARBA00023136"/>
    </source>
</evidence>
<dbReference type="InterPro" id="IPR050083">
    <property type="entry name" value="HtpX_protease"/>
</dbReference>
<keyword evidence="3 11" id="KW-0812">Transmembrane</keyword>